<dbReference type="SUPFAM" id="SSF49899">
    <property type="entry name" value="Concanavalin A-like lectins/glucanases"/>
    <property type="match status" value="1"/>
</dbReference>
<dbReference type="EMBL" id="JABAIL010000006">
    <property type="protein sequence ID" value="NLR93409.1"/>
    <property type="molecule type" value="Genomic_DNA"/>
</dbReference>
<comment type="similarity">
    <text evidence="1">Belongs to the glycosyl hydrolase 16 family.</text>
</comment>
<comment type="caution">
    <text evidence="3">The sequence shown here is derived from an EMBL/GenBank/DDBJ whole genome shotgun (WGS) entry which is preliminary data.</text>
</comment>
<dbReference type="PROSITE" id="PS51762">
    <property type="entry name" value="GH16_2"/>
    <property type="match status" value="1"/>
</dbReference>
<feature type="domain" description="GH16" evidence="2">
    <location>
        <begin position="30"/>
        <end position="303"/>
    </location>
</feature>
<dbReference type="AlphaFoldDB" id="A0A7X8XXN4"/>
<dbReference type="InterPro" id="IPR050546">
    <property type="entry name" value="Glycosyl_Hydrlase_16"/>
</dbReference>
<accession>A0A7X8XXN4</accession>
<sequence>MKLTDILKGIILLGVILISIQVQAQNHPLSDLENKDNWVFNETLSDEFNGKKLDKDKWWILGENGDYRSKWKGRAPGQFVAENVKIRKGNLVLQSKWDPKFKFIEEKNNGVYYGGTKESFDGSHPITQACIMSESFFQYGYMEIRCKIADAPVTSGFWTTGYKSEIDMIENFGKLPIGNPKKKNTDLEKKYRTNIINWEAKRDPDFETYKAEDVMSERLAEDYHVYGFEWDKDYVKTFFDGQLIRHVTREELEKENQWKHQFPQELWINSEVFSWYGLPTAKDLEKPAEFLVDYVRIWQKEITGPEFDALGFEGPFYFQGRSVNWWCKAKEPWRISNEKSSDGTFALRFKMDKKIKNKSSIFSPFGSLNLPKGDNELNFKIWIDKETEVDQLTFVLQSPYKPIKVNLSDVKKNKWVEVSVPFKRKEGSNLALKNGDRIQLFVTADDLKSTTALFYIDEISFKNITKETK</sequence>
<evidence type="ECO:0000313" key="3">
    <source>
        <dbReference type="EMBL" id="NLR93409.1"/>
    </source>
</evidence>
<keyword evidence="4" id="KW-1185">Reference proteome</keyword>
<dbReference type="GO" id="GO:0004553">
    <property type="term" value="F:hydrolase activity, hydrolyzing O-glycosyl compounds"/>
    <property type="evidence" value="ECO:0007669"/>
    <property type="project" value="InterPro"/>
</dbReference>
<gene>
    <name evidence="3" type="ORF">HGP29_19590</name>
</gene>
<dbReference type="Gene3D" id="2.60.120.260">
    <property type="entry name" value="Galactose-binding domain-like"/>
    <property type="match status" value="1"/>
</dbReference>
<dbReference type="Pfam" id="PF00722">
    <property type="entry name" value="Glyco_hydro_16"/>
    <property type="match status" value="1"/>
</dbReference>
<proteinExistence type="inferred from homology"/>
<name>A0A7X8XXN4_9BACT</name>
<dbReference type="InterPro" id="IPR000757">
    <property type="entry name" value="Beta-glucanase-like"/>
</dbReference>
<dbReference type="Gene3D" id="2.60.120.200">
    <property type="match status" value="1"/>
</dbReference>
<dbReference type="PANTHER" id="PTHR10963">
    <property type="entry name" value="GLYCOSYL HYDROLASE-RELATED"/>
    <property type="match status" value="1"/>
</dbReference>
<dbReference type="PANTHER" id="PTHR10963:SF55">
    <property type="entry name" value="GLYCOSIDE HYDROLASE FAMILY 16 PROTEIN"/>
    <property type="match status" value="1"/>
</dbReference>
<organism evidence="3 4">
    <name type="scientific">Flammeovirga agarivorans</name>
    <dbReference type="NCBI Taxonomy" id="2726742"/>
    <lineage>
        <taxon>Bacteria</taxon>
        <taxon>Pseudomonadati</taxon>
        <taxon>Bacteroidota</taxon>
        <taxon>Cytophagia</taxon>
        <taxon>Cytophagales</taxon>
        <taxon>Flammeovirgaceae</taxon>
        <taxon>Flammeovirga</taxon>
    </lineage>
</organism>
<reference evidence="3 4" key="1">
    <citation type="submission" date="2020-04" db="EMBL/GenBank/DDBJ databases">
        <title>Flammeovirga sp. SR4, a novel species isolated from seawater.</title>
        <authorList>
            <person name="Wang X."/>
        </authorList>
    </citation>
    <scope>NUCLEOTIDE SEQUENCE [LARGE SCALE GENOMIC DNA]</scope>
    <source>
        <strain evidence="3 4">SR4</strain>
    </source>
</reference>
<evidence type="ECO:0000313" key="4">
    <source>
        <dbReference type="Proteomes" id="UP000585050"/>
    </source>
</evidence>
<dbReference type="GO" id="GO:0005975">
    <property type="term" value="P:carbohydrate metabolic process"/>
    <property type="evidence" value="ECO:0007669"/>
    <property type="project" value="InterPro"/>
</dbReference>
<dbReference type="RefSeq" id="WP_168884120.1">
    <property type="nucleotide sequence ID" value="NZ_JABAIL010000006.1"/>
</dbReference>
<evidence type="ECO:0000259" key="2">
    <source>
        <dbReference type="PROSITE" id="PS51762"/>
    </source>
</evidence>
<dbReference type="InterPro" id="IPR013320">
    <property type="entry name" value="ConA-like_dom_sf"/>
</dbReference>
<keyword evidence="3" id="KW-0378">Hydrolase</keyword>
<evidence type="ECO:0000256" key="1">
    <source>
        <dbReference type="ARBA" id="ARBA00006865"/>
    </source>
</evidence>
<protein>
    <submittedName>
        <fullName evidence="3">Family 16 glycosylhydrolase</fullName>
    </submittedName>
</protein>
<dbReference type="Proteomes" id="UP000585050">
    <property type="component" value="Unassembled WGS sequence"/>
</dbReference>